<reference evidence="2" key="1">
    <citation type="submission" date="2016-06" db="EMBL/GenBank/DDBJ databases">
        <authorList>
            <person name="Zhan P."/>
        </authorList>
    </citation>
    <scope>NUCLEOTIDE SEQUENCE [LARGE SCALE GENOMIC DNA]</scope>
    <source>
        <strain evidence="2">T28</strain>
    </source>
</reference>
<dbReference type="KEGG" id="mart:BTR34_16960"/>
<dbReference type="Gene3D" id="1.20.120.450">
    <property type="entry name" value="dinb family like domain"/>
    <property type="match status" value="1"/>
</dbReference>
<evidence type="ECO:0000313" key="1">
    <source>
        <dbReference type="EMBL" id="OBR39080.1"/>
    </source>
</evidence>
<evidence type="ECO:0000313" key="2">
    <source>
        <dbReference type="Proteomes" id="UP000092164"/>
    </source>
</evidence>
<dbReference type="EMBL" id="LZFP01000012">
    <property type="protein sequence ID" value="OBR39080.1"/>
    <property type="molecule type" value="Genomic_DNA"/>
</dbReference>
<organism evidence="1 2">
    <name type="scientific">Maribacter hydrothermalis</name>
    <dbReference type="NCBI Taxonomy" id="1836467"/>
    <lineage>
        <taxon>Bacteria</taxon>
        <taxon>Pseudomonadati</taxon>
        <taxon>Bacteroidota</taxon>
        <taxon>Flavobacteriia</taxon>
        <taxon>Flavobacteriales</taxon>
        <taxon>Flavobacteriaceae</taxon>
        <taxon>Maribacter</taxon>
    </lineage>
</organism>
<proteinExistence type="predicted"/>
<dbReference type="Pfam" id="PF07609">
    <property type="entry name" value="DUF1572"/>
    <property type="match status" value="1"/>
</dbReference>
<accession>A0A1B7Z943</accession>
<dbReference type="Proteomes" id="UP000092164">
    <property type="component" value="Unassembled WGS sequence"/>
</dbReference>
<name>A0A1B7Z943_9FLAO</name>
<dbReference type="RefSeq" id="WP_068484902.1">
    <property type="nucleotide sequence ID" value="NZ_CP018760.1"/>
</dbReference>
<dbReference type="OrthoDB" id="893570at2"/>
<sequence length="179" mass="20198">MDKETRLVEEIVENALYRMDESTRMIKKSLVEISEEEIWKKPNPSLNSMANLILHLCGNMTQYVISSLGEIDDKRNRDVEFSVDSGLTKAELLHKLEDTVDSVKRVIFNTTAEKLIKVRSVQGMSFSGVGAIMHAVEHYSYHTGQIAFYVKLIKEKDLGFYEGVDLNITSPLTPKGGIS</sequence>
<keyword evidence="2" id="KW-1185">Reference proteome</keyword>
<gene>
    <name evidence="1" type="ORF">A9200_05315</name>
</gene>
<dbReference type="AlphaFoldDB" id="A0A1B7Z943"/>
<dbReference type="InterPro" id="IPR011466">
    <property type="entry name" value="DUF1572"/>
</dbReference>
<dbReference type="STRING" id="1836467.BTR34_16960"/>
<evidence type="ECO:0008006" key="3">
    <source>
        <dbReference type="Google" id="ProtNLM"/>
    </source>
</evidence>
<dbReference type="InterPro" id="IPR034660">
    <property type="entry name" value="DinB/YfiT-like"/>
</dbReference>
<protein>
    <recommendedName>
        <fullName evidence="3">DUF1572 domain-containing protein</fullName>
    </recommendedName>
</protein>
<comment type="caution">
    <text evidence="1">The sequence shown here is derived from an EMBL/GenBank/DDBJ whole genome shotgun (WGS) entry which is preliminary data.</text>
</comment>
<dbReference type="SUPFAM" id="SSF109854">
    <property type="entry name" value="DinB/YfiT-like putative metalloenzymes"/>
    <property type="match status" value="1"/>
</dbReference>